<sequence length="64" mass="7337">MLVDFIFISWLSVFFTIPMASILSKWIDLTWFLAWLLVECVCPLPCNFNTLTRSIPIGITLATL</sequence>
<name>A0A1L9P4K0_ASPVE</name>
<protein>
    <submittedName>
        <fullName evidence="2">Uncharacterized protein</fullName>
    </submittedName>
</protein>
<evidence type="ECO:0000256" key="1">
    <source>
        <dbReference type="SAM" id="Phobius"/>
    </source>
</evidence>
<evidence type="ECO:0000313" key="2">
    <source>
        <dbReference type="EMBL" id="OJI96428.1"/>
    </source>
</evidence>
<accession>A0A1L9P4K0</accession>
<dbReference type="Proteomes" id="UP000184073">
    <property type="component" value="Unassembled WGS sequence"/>
</dbReference>
<dbReference type="AlphaFoldDB" id="A0A1L9P4K0"/>
<keyword evidence="1" id="KW-1133">Transmembrane helix</keyword>
<dbReference type="EMBL" id="KV878125">
    <property type="protein sequence ID" value="OJI96428.1"/>
    <property type="molecule type" value="Genomic_DNA"/>
</dbReference>
<dbReference type="GeneID" id="63725098"/>
<keyword evidence="1" id="KW-0472">Membrane</keyword>
<keyword evidence="1" id="KW-0812">Transmembrane</keyword>
<dbReference type="RefSeq" id="XP_040662191.1">
    <property type="nucleotide sequence ID" value="XM_040809587.1"/>
</dbReference>
<organism evidence="2 3">
    <name type="scientific">Aspergillus versicolor CBS 583.65</name>
    <dbReference type="NCBI Taxonomy" id="1036611"/>
    <lineage>
        <taxon>Eukaryota</taxon>
        <taxon>Fungi</taxon>
        <taxon>Dikarya</taxon>
        <taxon>Ascomycota</taxon>
        <taxon>Pezizomycotina</taxon>
        <taxon>Eurotiomycetes</taxon>
        <taxon>Eurotiomycetidae</taxon>
        <taxon>Eurotiales</taxon>
        <taxon>Aspergillaceae</taxon>
        <taxon>Aspergillus</taxon>
        <taxon>Aspergillus subgen. Nidulantes</taxon>
    </lineage>
</organism>
<gene>
    <name evidence="2" type="ORF">ASPVEDRAFT_237763</name>
</gene>
<feature type="transmembrane region" description="Helical" evidence="1">
    <location>
        <begin position="6"/>
        <end position="27"/>
    </location>
</feature>
<proteinExistence type="predicted"/>
<reference evidence="3" key="1">
    <citation type="journal article" date="2017" name="Genome Biol.">
        <title>Comparative genomics reveals high biological diversity and specific adaptations in the industrially and medically important fungal genus Aspergillus.</title>
        <authorList>
            <person name="de Vries R.P."/>
            <person name="Riley R."/>
            <person name="Wiebenga A."/>
            <person name="Aguilar-Osorio G."/>
            <person name="Amillis S."/>
            <person name="Uchima C.A."/>
            <person name="Anderluh G."/>
            <person name="Asadollahi M."/>
            <person name="Askin M."/>
            <person name="Barry K."/>
            <person name="Battaglia E."/>
            <person name="Bayram O."/>
            <person name="Benocci T."/>
            <person name="Braus-Stromeyer S.A."/>
            <person name="Caldana C."/>
            <person name="Canovas D."/>
            <person name="Cerqueira G.C."/>
            <person name="Chen F."/>
            <person name="Chen W."/>
            <person name="Choi C."/>
            <person name="Clum A."/>
            <person name="Dos Santos R.A."/>
            <person name="Damasio A.R."/>
            <person name="Diallinas G."/>
            <person name="Emri T."/>
            <person name="Fekete E."/>
            <person name="Flipphi M."/>
            <person name="Freyberg S."/>
            <person name="Gallo A."/>
            <person name="Gournas C."/>
            <person name="Habgood R."/>
            <person name="Hainaut M."/>
            <person name="Harispe M.L."/>
            <person name="Henrissat B."/>
            <person name="Hilden K.S."/>
            <person name="Hope R."/>
            <person name="Hossain A."/>
            <person name="Karabika E."/>
            <person name="Karaffa L."/>
            <person name="Karanyi Z."/>
            <person name="Krasevec N."/>
            <person name="Kuo A."/>
            <person name="Kusch H."/>
            <person name="LaButti K."/>
            <person name="Lagendijk E.L."/>
            <person name="Lapidus A."/>
            <person name="Levasseur A."/>
            <person name="Lindquist E."/>
            <person name="Lipzen A."/>
            <person name="Logrieco A.F."/>
            <person name="MacCabe A."/>
            <person name="Maekelae M.R."/>
            <person name="Malavazi I."/>
            <person name="Melin P."/>
            <person name="Meyer V."/>
            <person name="Mielnichuk N."/>
            <person name="Miskei M."/>
            <person name="Molnar A.P."/>
            <person name="Mule G."/>
            <person name="Ngan C.Y."/>
            <person name="Orejas M."/>
            <person name="Orosz E."/>
            <person name="Ouedraogo J.P."/>
            <person name="Overkamp K.M."/>
            <person name="Park H.-S."/>
            <person name="Perrone G."/>
            <person name="Piumi F."/>
            <person name="Punt P.J."/>
            <person name="Ram A.F."/>
            <person name="Ramon A."/>
            <person name="Rauscher S."/>
            <person name="Record E."/>
            <person name="Riano-Pachon D.M."/>
            <person name="Robert V."/>
            <person name="Roehrig J."/>
            <person name="Ruller R."/>
            <person name="Salamov A."/>
            <person name="Salih N.S."/>
            <person name="Samson R.A."/>
            <person name="Sandor E."/>
            <person name="Sanguinetti M."/>
            <person name="Schuetze T."/>
            <person name="Sepcic K."/>
            <person name="Shelest E."/>
            <person name="Sherlock G."/>
            <person name="Sophianopoulou V."/>
            <person name="Squina F.M."/>
            <person name="Sun H."/>
            <person name="Susca A."/>
            <person name="Todd R.B."/>
            <person name="Tsang A."/>
            <person name="Unkles S.E."/>
            <person name="van de Wiele N."/>
            <person name="van Rossen-Uffink D."/>
            <person name="Oliveira J.V."/>
            <person name="Vesth T.C."/>
            <person name="Visser J."/>
            <person name="Yu J.-H."/>
            <person name="Zhou M."/>
            <person name="Andersen M.R."/>
            <person name="Archer D.B."/>
            <person name="Baker S.E."/>
            <person name="Benoit I."/>
            <person name="Brakhage A.A."/>
            <person name="Braus G.H."/>
            <person name="Fischer R."/>
            <person name="Frisvad J.C."/>
            <person name="Goldman G.H."/>
            <person name="Houbraken J."/>
            <person name="Oakley B."/>
            <person name="Pocsi I."/>
            <person name="Scazzocchio C."/>
            <person name="Seiboth B."/>
            <person name="vanKuyk P.A."/>
            <person name="Wortman J."/>
            <person name="Dyer P.S."/>
            <person name="Grigoriev I.V."/>
        </authorList>
    </citation>
    <scope>NUCLEOTIDE SEQUENCE [LARGE SCALE GENOMIC DNA]</scope>
    <source>
        <strain evidence="3">CBS 583.65</strain>
    </source>
</reference>
<evidence type="ECO:0000313" key="3">
    <source>
        <dbReference type="Proteomes" id="UP000184073"/>
    </source>
</evidence>
<dbReference type="VEuPathDB" id="FungiDB:ASPVEDRAFT_237763"/>
<keyword evidence="3" id="KW-1185">Reference proteome</keyword>